<evidence type="ECO:0008006" key="4">
    <source>
        <dbReference type="Google" id="ProtNLM"/>
    </source>
</evidence>
<evidence type="ECO:0000313" key="3">
    <source>
        <dbReference type="Proteomes" id="UP001328107"/>
    </source>
</evidence>
<feature type="transmembrane region" description="Helical" evidence="1">
    <location>
        <begin position="12"/>
        <end position="40"/>
    </location>
</feature>
<evidence type="ECO:0000313" key="2">
    <source>
        <dbReference type="EMBL" id="GMR39606.1"/>
    </source>
</evidence>
<accession>A0AAN5CF53</accession>
<protein>
    <recommendedName>
        <fullName evidence="4">G protein-coupled receptor</fullName>
    </recommendedName>
</protein>
<comment type="caution">
    <text evidence="2">The sequence shown here is derived from an EMBL/GenBank/DDBJ whole genome shotgun (WGS) entry which is preliminary data.</text>
</comment>
<keyword evidence="1" id="KW-0812">Transmembrane</keyword>
<evidence type="ECO:0000256" key="1">
    <source>
        <dbReference type="SAM" id="Phobius"/>
    </source>
</evidence>
<gene>
    <name evidence="2" type="ORF">PMAYCL1PPCAC_09801</name>
</gene>
<feature type="non-terminal residue" evidence="2">
    <location>
        <position position="103"/>
    </location>
</feature>
<keyword evidence="1" id="KW-1133">Transmembrane helix</keyword>
<dbReference type="EMBL" id="BTRK01000002">
    <property type="protein sequence ID" value="GMR39606.1"/>
    <property type="molecule type" value="Genomic_DNA"/>
</dbReference>
<reference evidence="3" key="1">
    <citation type="submission" date="2022-10" db="EMBL/GenBank/DDBJ databases">
        <title>Genome assembly of Pristionchus species.</title>
        <authorList>
            <person name="Yoshida K."/>
            <person name="Sommer R.J."/>
        </authorList>
    </citation>
    <scope>NUCLEOTIDE SEQUENCE [LARGE SCALE GENOMIC DNA]</scope>
    <source>
        <strain evidence="3">RS5460</strain>
    </source>
</reference>
<feature type="transmembrane region" description="Helical" evidence="1">
    <location>
        <begin position="72"/>
        <end position="90"/>
    </location>
</feature>
<keyword evidence="1" id="KW-0472">Membrane</keyword>
<proteinExistence type="predicted"/>
<sequence length="103" mass="11687">MKLRYEGVVSTYLVFGSVTVAVITSLIVFIFLPALSNYIYNRALARGERYNESLRRYQARENCLSAPLLKRVVILHVSISPIAIVGYFYIKTNHPESTTLMGQ</sequence>
<organism evidence="2 3">
    <name type="scientific">Pristionchus mayeri</name>
    <dbReference type="NCBI Taxonomy" id="1317129"/>
    <lineage>
        <taxon>Eukaryota</taxon>
        <taxon>Metazoa</taxon>
        <taxon>Ecdysozoa</taxon>
        <taxon>Nematoda</taxon>
        <taxon>Chromadorea</taxon>
        <taxon>Rhabditida</taxon>
        <taxon>Rhabditina</taxon>
        <taxon>Diplogasteromorpha</taxon>
        <taxon>Diplogasteroidea</taxon>
        <taxon>Neodiplogasteridae</taxon>
        <taxon>Pristionchus</taxon>
    </lineage>
</organism>
<name>A0AAN5CF53_9BILA</name>
<dbReference type="AlphaFoldDB" id="A0AAN5CF53"/>
<dbReference type="Proteomes" id="UP001328107">
    <property type="component" value="Unassembled WGS sequence"/>
</dbReference>
<keyword evidence="3" id="KW-1185">Reference proteome</keyword>